<feature type="domain" description="Ketopantoate reductase N-terminal" evidence="2">
    <location>
        <begin position="6"/>
        <end position="174"/>
    </location>
</feature>
<sequence length="370" mass="38007">MALRVCFFGAGGVGGWLATRLVASGSAQVQIIARGAHGAAIRDRGLRLRIRQEQISDNISGAATAGALVELAPGAVEVYTDVAEAKAKNMQPADFVILCVKSWQVEAAAAEAVKLLAPGGCLVTTQNGVQAPIEAAKAAGHDRVLAGICKVLAFVAEPGLIEMEASPARFHFGEAFAQDGSELRSGSAANGHDGRAERLAAAFAGCAGVTAGVVPEPGAWAAIWEKANLMCCLGPVGALCRAPMEQLVGIPETRQLLKDAMAEVAACSAAAGHRDPAVPPAEFAEGLLLALDKSCKPGTTTSTTRDVLTGRPSELYELTGGIRHAGRSLGVPTPTHDLIFAALLPQERRARGESAYTLMGVPGGSPHVQG</sequence>
<dbReference type="Proteomes" id="UP000626109">
    <property type="component" value="Unassembled WGS sequence"/>
</dbReference>
<dbReference type="PANTHER" id="PTHR21708">
    <property type="entry name" value="PROBABLE 2-DEHYDROPANTOATE 2-REDUCTASE"/>
    <property type="match status" value="1"/>
</dbReference>
<evidence type="ECO:0000259" key="2">
    <source>
        <dbReference type="Pfam" id="PF02558"/>
    </source>
</evidence>
<dbReference type="Gene3D" id="1.10.1040.10">
    <property type="entry name" value="N-(1-d-carboxylethyl)-l-norvaline Dehydrogenase, domain 2"/>
    <property type="match status" value="1"/>
</dbReference>
<proteinExistence type="predicted"/>
<dbReference type="SUPFAM" id="SSF48179">
    <property type="entry name" value="6-phosphogluconate dehydrogenase C-terminal domain-like"/>
    <property type="match status" value="1"/>
</dbReference>
<dbReference type="Gene3D" id="3.40.50.720">
    <property type="entry name" value="NAD(P)-binding Rossmann-like Domain"/>
    <property type="match status" value="1"/>
</dbReference>
<accession>A0A813IFS5</accession>
<organism evidence="4 5">
    <name type="scientific">Polarella glacialis</name>
    <name type="common">Dinoflagellate</name>
    <dbReference type="NCBI Taxonomy" id="89957"/>
    <lineage>
        <taxon>Eukaryota</taxon>
        <taxon>Sar</taxon>
        <taxon>Alveolata</taxon>
        <taxon>Dinophyceae</taxon>
        <taxon>Suessiales</taxon>
        <taxon>Suessiaceae</taxon>
        <taxon>Polarella</taxon>
    </lineage>
</organism>
<dbReference type="GO" id="GO:0005737">
    <property type="term" value="C:cytoplasm"/>
    <property type="evidence" value="ECO:0007669"/>
    <property type="project" value="TreeGrafter"/>
</dbReference>
<dbReference type="InterPro" id="IPR013752">
    <property type="entry name" value="KPA_reductase"/>
</dbReference>
<dbReference type="InterPro" id="IPR008927">
    <property type="entry name" value="6-PGluconate_DH-like_C_sf"/>
</dbReference>
<dbReference type="InterPro" id="IPR036291">
    <property type="entry name" value="NAD(P)-bd_dom_sf"/>
</dbReference>
<evidence type="ECO:0000313" key="5">
    <source>
        <dbReference type="Proteomes" id="UP000626109"/>
    </source>
</evidence>
<dbReference type="InterPro" id="IPR013332">
    <property type="entry name" value="KPR_N"/>
</dbReference>
<evidence type="ECO:0000313" key="4">
    <source>
        <dbReference type="EMBL" id="CAE8649826.1"/>
    </source>
</evidence>
<dbReference type="InterPro" id="IPR051402">
    <property type="entry name" value="KPR-Related"/>
</dbReference>
<evidence type="ECO:0000256" key="1">
    <source>
        <dbReference type="SAM" id="SignalP"/>
    </source>
</evidence>
<feature type="domain" description="Ketopantoate reductase C-terminal" evidence="3">
    <location>
        <begin position="221"/>
        <end position="343"/>
    </location>
</feature>
<comment type="caution">
    <text evidence="4">The sequence shown here is derived from an EMBL/GenBank/DDBJ whole genome shotgun (WGS) entry which is preliminary data.</text>
</comment>
<dbReference type="PANTHER" id="PTHR21708:SF26">
    <property type="entry name" value="2-DEHYDROPANTOATE 2-REDUCTASE"/>
    <property type="match status" value="1"/>
</dbReference>
<dbReference type="AlphaFoldDB" id="A0A813IFS5"/>
<gene>
    <name evidence="4" type="ORF">PGLA2088_LOCUS7772</name>
</gene>
<feature type="signal peptide" evidence="1">
    <location>
        <begin position="1"/>
        <end position="18"/>
    </location>
</feature>
<evidence type="ECO:0000259" key="3">
    <source>
        <dbReference type="Pfam" id="PF08546"/>
    </source>
</evidence>
<protein>
    <recommendedName>
        <fullName evidence="6">2-dehydropantoate 2-reductase</fullName>
    </recommendedName>
</protein>
<reference evidence="4" key="1">
    <citation type="submission" date="2021-02" db="EMBL/GenBank/DDBJ databases">
        <authorList>
            <person name="Dougan E. K."/>
            <person name="Rhodes N."/>
            <person name="Thang M."/>
            <person name="Chan C."/>
        </authorList>
    </citation>
    <scope>NUCLEOTIDE SEQUENCE</scope>
</reference>
<dbReference type="EMBL" id="CAJNNW010008211">
    <property type="protein sequence ID" value="CAE8649826.1"/>
    <property type="molecule type" value="Genomic_DNA"/>
</dbReference>
<feature type="chain" id="PRO_5032845577" description="2-dehydropantoate 2-reductase" evidence="1">
    <location>
        <begin position="19"/>
        <end position="370"/>
    </location>
</feature>
<dbReference type="InterPro" id="IPR013328">
    <property type="entry name" value="6PGD_dom2"/>
</dbReference>
<dbReference type="SUPFAM" id="SSF51735">
    <property type="entry name" value="NAD(P)-binding Rossmann-fold domains"/>
    <property type="match status" value="1"/>
</dbReference>
<dbReference type="Pfam" id="PF02558">
    <property type="entry name" value="ApbA"/>
    <property type="match status" value="1"/>
</dbReference>
<dbReference type="Pfam" id="PF08546">
    <property type="entry name" value="ApbA_C"/>
    <property type="match status" value="1"/>
</dbReference>
<keyword evidence="1" id="KW-0732">Signal</keyword>
<evidence type="ECO:0008006" key="6">
    <source>
        <dbReference type="Google" id="ProtNLM"/>
    </source>
</evidence>
<name>A0A813IFS5_POLGL</name>